<protein>
    <submittedName>
        <fullName evidence="5">GntR family transcriptional regulator</fullName>
    </submittedName>
</protein>
<keyword evidence="1" id="KW-0805">Transcription regulation</keyword>
<reference evidence="5 6" key="1">
    <citation type="journal article" date="2014" name="Genome Announc.">
        <title>Genome Sequence of Lactobacillus fabifermentans Strain T30PCM01, Isolated from Fermenting Grape Marc.</title>
        <authorList>
            <person name="Treu L."/>
            <person name="Vendramin V."/>
            <person name="Bovo B."/>
            <person name="Giacomini A."/>
            <person name="Corich V."/>
            <person name="Campanaro S."/>
        </authorList>
    </citation>
    <scope>NUCLEOTIDE SEQUENCE [LARGE SCALE GENOMIC DNA]</scope>
    <source>
        <strain evidence="5 6">T30PCM01</strain>
    </source>
</reference>
<dbReference type="NCBIfam" id="NF041547">
    <property type="entry name" value="GntR_LSA1692"/>
    <property type="match status" value="1"/>
</dbReference>
<sequence length="238" mass="27183">MKQYLYLQVADELQKEIDGNVYNVHQKLPSETELAKHFNISRLTLRKAIEALEKRQVVVKDRNRGTYALATTNKISSGADGLSGFTEVAKKMNLRPETQVLQLKTVTKYPAVVTESLRLVEHEPLWRIERLRLVNEAPMTHEQIYIRQTTLPDLDATQATGSLYELIEAHTQIAYASQELEAIQLPEHISELLAVAAGSPAFLAHTVAFSVDGYPILYDDSYYRSDKYTFHNILYRHH</sequence>
<dbReference type="CDD" id="cd07377">
    <property type="entry name" value="WHTH_GntR"/>
    <property type="match status" value="1"/>
</dbReference>
<evidence type="ECO:0000256" key="2">
    <source>
        <dbReference type="ARBA" id="ARBA00023125"/>
    </source>
</evidence>
<gene>
    <name evidence="5" type="ORF">LFAB_04095</name>
</gene>
<name>W6TAM1_9LACO</name>
<keyword evidence="2" id="KW-0238">DNA-binding</keyword>
<evidence type="ECO:0000313" key="6">
    <source>
        <dbReference type="Proteomes" id="UP000019247"/>
    </source>
</evidence>
<dbReference type="PATRIC" id="fig|1400520.3.peg.806"/>
<dbReference type="SMART" id="SM00345">
    <property type="entry name" value="HTH_GNTR"/>
    <property type="match status" value="1"/>
</dbReference>
<dbReference type="OrthoDB" id="149756at2"/>
<dbReference type="SUPFAM" id="SSF46785">
    <property type="entry name" value="Winged helix' DNA-binding domain"/>
    <property type="match status" value="1"/>
</dbReference>
<dbReference type="GO" id="GO:0003677">
    <property type="term" value="F:DNA binding"/>
    <property type="evidence" value="ECO:0007669"/>
    <property type="project" value="UniProtKB-KW"/>
</dbReference>
<feature type="domain" description="HTH gntR-type" evidence="4">
    <location>
        <begin position="3"/>
        <end position="71"/>
    </location>
</feature>
<dbReference type="InterPro" id="IPR000524">
    <property type="entry name" value="Tscrpt_reg_HTH_GntR"/>
</dbReference>
<evidence type="ECO:0000313" key="5">
    <source>
        <dbReference type="EMBL" id="ETY74988.1"/>
    </source>
</evidence>
<dbReference type="Gene3D" id="1.10.10.10">
    <property type="entry name" value="Winged helix-like DNA-binding domain superfamily/Winged helix DNA-binding domain"/>
    <property type="match status" value="1"/>
</dbReference>
<evidence type="ECO:0000259" key="4">
    <source>
        <dbReference type="PROSITE" id="PS50949"/>
    </source>
</evidence>
<keyword evidence="3" id="KW-0804">Transcription</keyword>
<dbReference type="eggNOG" id="COG2188">
    <property type="taxonomic scope" value="Bacteria"/>
</dbReference>
<evidence type="ECO:0000256" key="3">
    <source>
        <dbReference type="ARBA" id="ARBA00023163"/>
    </source>
</evidence>
<dbReference type="PANTHER" id="PTHR44846">
    <property type="entry name" value="MANNOSYL-D-GLYCERATE TRANSPORT/METABOLISM SYSTEM REPRESSOR MNGR-RELATED"/>
    <property type="match status" value="1"/>
</dbReference>
<dbReference type="InterPro" id="IPR036388">
    <property type="entry name" value="WH-like_DNA-bd_sf"/>
</dbReference>
<dbReference type="GO" id="GO:0003700">
    <property type="term" value="F:DNA-binding transcription factor activity"/>
    <property type="evidence" value="ECO:0007669"/>
    <property type="project" value="InterPro"/>
</dbReference>
<dbReference type="InterPro" id="IPR011663">
    <property type="entry name" value="UTRA"/>
</dbReference>
<dbReference type="SUPFAM" id="SSF64288">
    <property type="entry name" value="Chorismate lyase-like"/>
    <property type="match status" value="1"/>
</dbReference>
<dbReference type="PRINTS" id="PR00035">
    <property type="entry name" value="HTHGNTR"/>
</dbReference>
<dbReference type="Pfam" id="PF07702">
    <property type="entry name" value="UTRA"/>
    <property type="match status" value="1"/>
</dbReference>
<dbReference type="PROSITE" id="PS50949">
    <property type="entry name" value="HTH_GNTR"/>
    <property type="match status" value="1"/>
</dbReference>
<dbReference type="GO" id="GO:0045892">
    <property type="term" value="P:negative regulation of DNA-templated transcription"/>
    <property type="evidence" value="ECO:0007669"/>
    <property type="project" value="TreeGrafter"/>
</dbReference>
<dbReference type="Pfam" id="PF00392">
    <property type="entry name" value="GntR"/>
    <property type="match status" value="1"/>
</dbReference>
<evidence type="ECO:0000256" key="1">
    <source>
        <dbReference type="ARBA" id="ARBA00023015"/>
    </source>
</evidence>
<organism evidence="5 6">
    <name type="scientific">Lactiplantibacillus fabifermentans T30PCM01</name>
    <dbReference type="NCBI Taxonomy" id="1400520"/>
    <lineage>
        <taxon>Bacteria</taxon>
        <taxon>Bacillati</taxon>
        <taxon>Bacillota</taxon>
        <taxon>Bacilli</taxon>
        <taxon>Lactobacillales</taxon>
        <taxon>Lactobacillaceae</taxon>
        <taxon>Lactiplantibacillus</taxon>
    </lineage>
</organism>
<dbReference type="RefSeq" id="WP_033613662.1">
    <property type="nucleotide sequence ID" value="NZ_KK036474.1"/>
</dbReference>
<dbReference type="EMBL" id="AWWK01000021">
    <property type="protein sequence ID" value="ETY74988.1"/>
    <property type="molecule type" value="Genomic_DNA"/>
</dbReference>
<proteinExistence type="predicted"/>
<dbReference type="InterPro" id="IPR050679">
    <property type="entry name" value="Bact_HTH_transcr_reg"/>
</dbReference>
<accession>W6TAM1</accession>
<dbReference type="HOGENOM" id="CLU_063236_2_3_9"/>
<dbReference type="Proteomes" id="UP000019247">
    <property type="component" value="Unassembled WGS sequence"/>
</dbReference>
<dbReference type="InterPro" id="IPR028978">
    <property type="entry name" value="Chorismate_lyase_/UTRA_dom_sf"/>
</dbReference>
<dbReference type="Gene3D" id="3.40.1410.10">
    <property type="entry name" value="Chorismate lyase-like"/>
    <property type="match status" value="1"/>
</dbReference>
<dbReference type="InterPro" id="IPR036390">
    <property type="entry name" value="WH_DNA-bd_sf"/>
</dbReference>
<dbReference type="AlphaFoldDB" id="W6TAM1"/>
<dbReference type="SMART" id="SM00866">
    <property type="entry name" value="UTRA"/>
    <property type="match status" value="1"/>
</dbReference>
<comment type="caution">
    <text evidence="5">The sequence shown here is derived from an EMBL/GenBank/DDBJ whole genome shotgun (WGS) entry which is preliminary data.</text>
</comment>
<dbReference type="STRING" id="1400520.LFAB_04095"/>
<dbReference type="PANTHER" id="PTHR44846:SF17">
    <property type="entry name" value="GNTR-FAMILY TRANSCRIPTIONAL REGULATOR"/>
    <property type="match status" value="1"/>
</dbReference>